<dbReference type="AlphaFoldDB" id="A0A017T4A3"/>
<dbReference type="InterPro" id="IPR006311">
    <property type="entry name" value="TAT_signal"/>
</dbReference>
<protein>
    <recommendedName>
        <fullName evidence="1">DUF362 domain-containing protein</fullName>
    </recommendedName>
</protein>
<sequence length="366" mass="39393">MSRDCRPLPAGIDRRAFLGLATGTASAALLGVDPAHAAEGSPAPLAGLAARPPAGFAPFTMPGKIVKVSKSNTMQGNGLWPEADAARLMLQRTMEELTGKAELGQAFAMFVNKADKVAIKLNGIAGKTGATMATNKELAVEVVRGVIAAGVPAENIVLFEQYPSFLAGTRCADRNRKLAPEFPAGVTAMVHENKDAVMPEIRVAGIPTKFVRPFTEATAVINLALMKDHGICGYTGCLKNITHGASINPHAFHEHNASPQIAELYAQSVVKSRVRLHITDGFKLIYDEGPLDTNKRRRVLHEALYATTDPVAMDVIGWGVIEEWRRNNGLPTLKEAGREPTYIRVAADLGLGVFDKNRISMREVRL</sequence>
<reference evidence="2 3" key="1">
    <citation type="submission" date="2013-05" db="EMBL/GenBank/DDBJ databases">
        <title>Genome assembly of Chondromyces apiculatus DSM 436.</title>
        <authorList>
            <person name="Sharma G."/>
            <person name="Khatri I."/>
            <person name="Kaur C."/>
            <person name="Mayilraj S."/>
            <person name="Subramanian S."/>
        </authorList>
    </citation>
    <scope>NUCLEOTIDE SEQUENCE [LARGE SCALE GENOMIC DNA]</scope>
    <source>
        <strain evidence="2 3">DSM 436</strain>
    </source>
</reference>
<dbReference type="EMBL" id="ASRX01000044">
    <property type="protein sequence ID" value="EYF03640.1"/>
    <property type="molecule type" value="Genomic_DNA"/>
</dbReference>
<proteinExistence type="predicted"/>
<name>A0A017T4A3_9BACT</name>
<dbReference type="PROSITE" id="PS51318">
    <property type="entry name" value="TAT"/>
    <property type="match status" value="1"/>
</dbReference>
<dbReference type="Pfam" id="PF04015">
    <property type="entry name" value="DUF362"/>
    <property type="match status" value="1"/>
</dbReference>
<dbReference type="InterPro" id="IPR007160">
    <property type="entry name" value="DUF362"/>
</dbReference>
<evidence type="ECO:0000259" key="1">
    <source>
        <dbReference type="Pfam" id="PF04015"/>
    </source>
</evidence>
<gene>
    <name evidence="2" type="ORF">CAP_5431</name>
</gene>
<dbReference type="RefSeq" id="WP_231511698.1">
    <property type="nucleotide sequence ID" value="NZ_ASRX01000044.1"/>
</dbReference>
<dbReference type="eggNOG" id="COG2006">
    <property type="taxonomic scope" value="Bacteria"/>
</dbReference>
<feature type="domain" description="DUF362" evidence="1">
    <location>
        <begin position="117"/>
        <end position="317"/>
    </location>
</feature>
<dbReference type="STRING" id="1192034.CAP_5431"/>
<dbReference type="Proteomes" id="UP000019678">
    <property type="component" value="Unassembled WGS sequence"/>
</dbReference>
<evidence type="ECO:0000313" key="3">
    <source>
        <dbReference type="Proteomes" id="UP000019678"/>
    </source>
</evidence>
<organism evidence="2 3">
    <name type="scientific">Chondromyces apiculatus DSM 436</name>
    <dbReference type="NCBI Taxonomy" id="1192034"/>
    <lineage>
        <taxon>Bacteria</taxon>
        <taxon>Pseudomonadati</taxon>
        <taxon>Myxococcota</taxon>
        <taxon>Polyangia</taxon>
        <taxon>Polyangiales</taxon>
        <taxon>Polyangiaceae</taxon>
        <taxon>Chondromyces</taxon>
    </lineage>
</organism>
<evidence type="ECO:0000313" key="2">
    <source>
        <dbReference type="EMBL" id="EYF03640.1"/>
    </source>
</evidence>
<comment type="caution">
    <text evidence="2">The sequence shown here is derived from an EMBL/GenBank/DDBJ whole genome shotgun (WGS) entry which is preliminary data.</text>
</comment>
<keyword evidence="3" id="KW-1185">Reference proteome</keyword>
<accession>A0A017T4A3</accession>